<reference evidence="12 13" key="1">
    <citation type="submission" date="2015-11" db="EMBL/GenBank/DDBJ databases">
        <title>Genomic analysis of 38 Legionella species identifies large and diverse effector repertoires.</title>
        <authorList>
            <person name="Burstein D."/>
            <person name="Amaro F."/>
            <person name="Zusman T."/>
            <person name="Lifshitz Z."/>
            <person name="Cohen O."/>
            <person name="Gilbert J.A."/>
            <person name="Pupko T."/>
            <person name="Shuman H.A."/>
            <person name="Segal G."/>
        </authorList>
    </citation>
    <scope>NUCLEOTIDE SEQUENCE [LARGE SCALE GENOMIC DNA]</scope>
    <source>
        <strain evidence="12 13">Bercovier 4</strain>
    </source>
</reference>
<dbReference type="EMBL" id="LNYH01000100">
    <property type="protein sequence ID" value="KTD20505.1"/>
    <property type="molecule type" value="Genomic_DNA"/>
</dbReference>
<accession>A0A0W0VL32</accession>
<dbReference type="AlphaFoldDB" id="A0A0W0VL32"/>
<keyword evidence="8" id="KW-0677">Repeat</keyword>
<evidence type="ECO:0000256" key="7">
    <source>
        <dbReference type="ARBA" id="ARBA00022679"/>
    </source>
</evidence>
<dbReference type="InterPro" id="IPR026017">
    <property type="entry name" value="Lumazine-bd_dom"/>
</dbReference>
<feature type="domain" description="Lumazine-binding" evidence="11">
    <location>
        <begin position="95"/>
        <end position="192"/>
    </location>
</feature>
<keyword evidence="6" id="KW-0686">Riboflavin biosynthesis</keyword>
<sequence length="202" mass="22084">MFTGIIEQQGKVMENIGQKQAHYLTLTSDFDSLSIGESIAVNGVCLTLASIEKNVLGFDISPETLAKTNLAQLTSGSSVNLERAMSAHSRFGGHYVSGHVDGLAIVKEKKVMNEYIELTISGFQADEMKFLLPKGSISINGVSLTINRVLNNSIELMLVPHTLSLTNLGDLYPGQQVNIEFDYLTRIVAHQLQHAGHLTNER</sequence>
<evidence type="ECO:0000256" key="4">
    <source>
        <dbReference type="ARBA" id="ARBA00012827"/>
    </source>
</evidence>
<comment type="caution">
    <text evidence="12">The sequence shown here is derived from an EMBL/GenBank/DDBJ whole genome shotgun (WGS) entry which is preliminary data.</text>
</comment>
<dbReference type="PATRIC" id="fig|454.4.peg.1899"/>
<dbReference type="GO" id="GO:0004746">
    <property type="term" value="F:riboflavin synthase activity"/>
    <property type="evidence" value="ECO:0007669"/>
    <property type="project" value="UniProtKB-UniRule"/>
</dbReference>
<evidence type="ECO:0000256" key="3">
    <source>
        <dbReference type="ARBA" id="ARBA00004887"/>
    </source>
</evidence>
<dbReference type="PANTHER" id="PTHR21098">
    <property type="entry name" value="RIBOFLAVIN SYNTHASE ALPHA CHAIN"/>
    <property type="match status" value="1"/>
</dbReference>
<evidence type="ECO:0000256" key="1">
    <source>
        <dbReference type="ARBA" id="ARBA00000968"/>
    </source>
</evidence>
<feature type="repeat" description="Lumazine-binding" evidence="10">
    <location>
        <begin position="1"/>
        <end position="94"/>
    </location>
</feature>
<comment type="pathway">
    <text evidence="3">Cofactor biosynthesis; riboflavin biosynthesis; riboflavin from 2-hydroxy-3-oxobutyl phosphate and 5-amino-6-(D-ribitylamino)uracil: step 2/2.</text>
</comment>
<dbReference type="RefSeq" id="WP_058502087.1">
    <property type="nucleotide sequence ID" value="NZ_CAAAJA010000007.1"/>
</dbReference>
<dbReference type="PROSITE" id="PS51177">
    <property type="entry name" value="LUMAZINE_BIND"/>
    <property type="match status" value="2"/>
</dbReference>
<keyword evidence="7 12" id="KW-0808">Transferase</keyword>
<dbReference type="OrthoDB" id="9788537at2"/>
<dbReference type="Pfam" id="PF00677">
    <property type="entry name" value="Lum_binding"/>
    <property type="match status" value="2"/>
</dbReference>
<dbReference type="InterPro" id="IPR001783">
    <property type="entry name" value="Lumazine-bd"/>
</dbReference>
<evidence type="ECO:0000259" key="11">
    <source>
        <dbReference type="PROSITE" id="PS51177"/>
    </source>
</evidence>
<dbReference type="GO" id="GO:0009231">
    <property type="term" value="P:riboflavin biosynthetic process"/>
    <property type="evidence" value="ECO:0007669"/>
    <property type="project" value="UniProtKB-KW"/>
</dbReference>
<dbReference type="PIRSF" id="PIRSF000498">
    <property type="entry name" value="Riboflavin_syn_A"/>
    <property type="match status" value="1"/>
</dbReference>
<evidence type="ECO:0000256" key="2">
    <source>
        <dbReference type="ARBA" id="ARBA00002803"/>
    </source>
</evidence>
<dbReference type="Gene3D" id="2.40.30.20">
    <property type="match status" value="2"/>
</dbReference>
<dbReference type="NCBIfam" id="TIGR00187">
    <property type="entry name" value="ribE"/>
    <property type="match status" value="1"/>
</dbReference>
<dbReference type="InterPro" id="IPR017938">
    <property type="entry name" value="Riboflavin_synthase-like_b-brl"/>
</dbReference>
<dbReference type="Proteomes" id="UP000054761">
    <property type="component" value="Unassembled WGS sequence"/>
</dbReference>
<dbReference type="InterPro" id="IPR023366">
    <property type="entry name" value="ATP_synth_asu-like_sf"/>
</dbReference>
<dbReference type="EC" id="2.5.1.9" evidence="4 9"/>
<comment type="catalytic activity">
    <reaction evidence="1">
        <text>2 6,7-dimethyl-8-(1-D-ribityl)lumazine + H(+) = 5-amino-6-(D-ribitylamino)uracil + riboflavin</text>
        <dbReference type="Rhea" id="RHEA:20772"/>
        <dbReference type="ChEBI" id="CHEBI:15378"/>
        <dbReference type="ChEBI" id="CHEBI:15934"/>
        <dbReference type="ChEBI" id="CHEBI:57986"/>
        <dbReference type="ChEBI" id="CHEBI:58201"/>
        <dbReference type="EC" id="2.5.1.9"/>
    </reaction>
</comment>
<dbReference type="NCBIfam" id="NF006767">
    <property type="entry name" value="PRK09289.1"/>
    <property type="match status" value="1"/>
</dbReference>
<evidence type="ECO:0000256" key="6">
    <source>
        <dbReference type="ARBA" id="ARBA00022619"/>
    </source>
</evidence>
<dbReference type="FunFam" id="2.40.30.20:FF:000003">
    <property type="entry name" value="Riboflavin synthase, alpha subunit"/>
    <property type="match status" value="1"/>
</dbReference>
<proteinExistence type="predicted"/>
<gene>
    <name evidence="12" type="primary">ribE</name>
    <name evidence="12" type="ORF">Lisr_1750</name>
</gene>
<evidence type="ECO:0000313" key="13">
    <source>
        <dbReference type="Proteomes" id="UP000054761"/>
    </source>
</evidence>
<dbReference type="PANTHER" id="PTHR21098:SF12">
    <property type="entry name" value="RIBOFLAVIN SYNTHASE"/>
    <property type="match status" value="1"/>
</dbReference>
<protein>
    <recommendedName>
        <fullName evidence="5 9">Riboflavin synthase</fullName>
        <ecNumber evidence="4 9">2.5.1.9</ecNumber>
    </recommendedName>
</protein>
<dbReference type="SUPFAM" id="SSF63380">
    <property type="entry name" value="Riboflavin synthase domain-like"/>
    <property type="match status" value="2"/>
</dbReference>
<evidence type="ECO:0000256" key="8">
    <source>
        <dbReference type="ARBA" id="ARBA00022737"/>
    </source>
</evidence>
<name>A0A0W0VL32_9GAMM</name>
<dbReference type="CDD" id="cd00402">
    <property type="entry name" value="Riboflavin_synthase_like"/>
    <property type="match status" value="1"/>
</dbReference>
<dbReference type="NCBIfam" id="NF009566">
    <property type="entry name" value="PRK13020.1"/>
    <property type="match status" value="1"/>
</dbReference>
<keyword evidence="13" id="KW-1185">Reference proteome</keyword>
<evidence type="ECO:0000313" key="12">
    <source>
        <dbReference type="EMBL" id="KTD20505.1"/>
    </source>
</evidence>
<evidence type="ECO:0000256" key="9">
    <source>
        <dbReference type="NCBIfam" id="TIGR00187"/>
    </source>
</evidence>
<feature type="repeat" description="Lumazine-binding" evidence="10">
    <location>
        <begin position="95"/>
        <end position="192"/>
    </location>
</feature>
<comment type="function">
    <text evidence="2">Catalyzes the dismutation of two molecules of 6,7-dimethyl-8-ribityllumazine, resulting in the formation of riboflavin and 5-amino-6-(D-ribitylamino)uracil.</text>
</comment>
<evidence type="ECO:0000256" key="5">
    <source>
        <dbReference type="ARBA" id="ARBA00013950"/>
    </source>
</evidence>
<evidence type="ECO:0000256" key="10">
    <source>
        <dbReference type="PROSITE-ProRule" id="PRU00524"/>
    </source>
</evidence>
<dbReference type="STRING" id="454.Lisr_1750"/>
<feature type="domain" description="Lumazine-binding" evidence="11">
    <location>
        <begin position="1"/>
        <end position="94"/>
    </location>
</feature>
<organism evidence="12 13">
    <name type="scientific">Legionella israelensis</name>
    <dbReference type="NCBI Taxonomy" id="454"/>
    <lineage>
        <taxon>Bacteria</taxon>
        <taxon>Pseudomonadati</taxon>
        <taxon>Pseudomonadota</taxon>
        <taxon>Gammaproteobacteria</taxon>
        <taxon>Legionellales</taxon>
        <taxon>Legionellaceae</taxon>
        <taxon>Legionella</taxon>
    </lineage>
</organism>